<name>A0ABP6MAQ1_9ACTN</name>
<proteinExistence type="predicted"/>
<protein>
    <submittedName>
        <fullName evidence="2">PPOX class F420-dependent oxidoreductase</fullName>
    </submittedName>
</protein>
<dbReference type="Proteomes" id="UP001501637">
    <property type="component" value="Unassembled WGS sequence"/>
</dbReference>
<accession>A0ABP6MAQ1</accession>
<keyword evidence="3" id="KW-1185">Reference proteome</keyword>
<evidence type="ECO:0000313" key="3">
    <source>
        <dbReference type="Proteomes" id="UP001501637"/>
    </source>
</evidence>
<dbReference type="PANTHER" id="PTHR35176">
    <property type="entry name" value="HEME OXYGENASE HI_0854-RELATED"/>
    <property type="match status" value="1"/>
</dbReference>
<evidence type="ECO:0000256" key="1">
    <source>
        <dbReference type="ARBA" id="ARBA00023002"/>
    </source>
</evidence>
<dbReference type="SUPFAM" id="SSF50475">
    <property type="entry name" value="FMN-binding split barrel"/>
    <property type="match status" value="1"/>
</dbReference>
<gene>
    <name evidence="2" type="ORF">GCM10010449_12050</name>
</gene>
<sequence>MGQQEVWSGQVDDVAQAGLGAGKYLLVTSYRKNGTPVPSPVWVVEDGAALGVWTAADSWKVKRIRNRADVLIGPCDLRGNPTGEQIPATAEICDPQTTARYRTLVARKYGLVGRLTLLGSKLRRGTSGTVGIRITPTE</sequence>
<evidence type="ECO:0000313" key="2">
    <source>
        <dbReference type="EMBL" id="GAA3089919.1"/>
    </source>
</evidence>
<dbReference type="NCBIfam" id="TIGR03666">
    <property type="entry name" value="Rv2061_F420"/>
    <property type="match status" value="1"/>
</dbReference>
<dbReference type="EMBL" id="BAAAUG010000022">
    <property type="protein sequence ID" value="GAA3089919.1"/>
    <property type="molecule type" value="Genomic_DNA"/>
</dbReference>
<comment type="caution">
    <text evidence="2">The sequence shown here is derived from an EMBL/GenBank/DDBJ whole genome shotgun (WGS) entry which is preliminary data.</text>
</comment>
<dbReference type="InterPro" id="IPR012349">
    <property type="entry name" value="Split_barrel_FMN-bd"/>
</dbReference>
<keyword evidence="1" id="KW-0560">Oxidoreductase</keyword>
<organism evidence="2 3">
    <name type="scientific">Streptomyces rectiviolaceus</name>
    <dbReference type="NCBI Taxonomy" id="332591"/>
    <lineage>
        <taxon>Bacteria</taxon>
        <taxon>Bacillati</taxon>
        <taxon>Actinomycetota</taxon>
        <taxon>Actinomycetes</taxon>
        <taxon>Kitasatosporales</taxon>
        <taxon>Streptomycetaceae</taxon>
        <taxon>Streptomyces</taxon>
    </lineage>
</organism>
<dbReference type="PANTHER" id="PTHR35176:SF11">
    <property type="entry name" value="PYRIDOXAMINE 5'-PHOSPHATE OXIDASE FAMILY PROTEIN"/>
    <property type="match status" value="1"/>
</dbReference>
<reference evidence="3" key="1">
    <citation type="journal article" date="2019" name="Int. J. Syst. Evol. Microbiol.">
        <title>The Global Catalogue of Microorganisms (GCM) 10K type strain sequencing project: providing services to taxonomists for standard genome sequencing and annotation.</title>
        <authorList>
            <consortium name="The Broad Institute Genomics Platform"/>
            <consortium name="The Broad Institute Genome Sequencing Center for Infectious Disease"/>
            <person name="Wu L."/>
            <person name="Ma J."/>
        </authorList>
    </citation>
    <scope>NUCLEOTIDE SEQUENCE [LARGE SCALE GENOMIC DNA]</scope>
    <source>
        <strain evidence="3">JCM 9092</strain>
    </source>
</reference>
<dbReference type="InterPro" id="IPR052019">
    <property type="entry name" value="F420H2_bilvrd_red/Heme_oxyg"/>
</dbReference>
<dbReference type="InterPro" id="IPR019965">
    <property type="entry name" value="PPOX_F420-dep_Rv2061_put"/>
</dbReference>
<dbReference type="Gene3D" id="2.30.110.10">
    <property type="entry name" value="Electron Transport, Fmn-binding Protein, Chain A"/>
    <property type="match status" value="1"/>
</dbReference>